<evidence type="ECO:0000256" key="1">
    <source>
        <dbReference type="ARBA" id="ARBA00008023"/>
    </source>
</evidence>
<protein>
    <recommendedName>
        <fullName evidence="10">dITP/XTP pyrophosphatase</fullName>
        <ecNumber evidence="10">3.6.1.66</ecNumber>
    </recommendedName>
    <alternativeName>
        <fullName evidence="10">Non-canonical purine NTP pyrophosphatase</fullName>
    </alternativeName>
    <alternativeName>
        <fullName evidence="10">Non-standard purine NTP pyrophosphatase</fullName>
    </alternativeName>
    <alternativeName>
        <fullName evidence="10">Nucleoside-triphosphate diphosphatase</fullName>
    </alternativeName>
    <alternativeName>
        <fullName evidence="10">Nucleoside-triphosphate pyrophosphatase</fullName>
        <shortName evidence="10">NTPase</shortName>
    </alternativeName>
</protein>
<dbReference type="GO" id="GO:0046872">
    <property type="term" value="F:metal ion binding"/>
    <property type="evidence" value="ECO:0007669"/>
    <property type="project" value="UniProtKB-KW"/>
</dbReference>
<comment type="similarity">
    <text evidence="1 10 11">Belongs to the HAM1 NTPase family.</text>
</comment>
<evidence type="ECO:0000256" key="10">
    <source>
        <dbReference type="HAMAP-Rule" id="MF_01405"/>
    </source>
</evidence>
<accession>A0A1X7LR95</accession>
<evidence type="ECO:0000256" key="9">
    <source>
        <dbReference type="ARBA" id="ARBA00052017"/>
    </source>
</evidence>
<feature type="binding site" evidence="10">
    <location>
        <position position="75"/>
    </location>
    <ligand>
        <name>substrate</name>
    </ligand>
</feature>
<keyword evidence="7 10" id="KW-0546">Nucleotide metabolism</keyword>
<dbReference type="PANTHER" id="PTHR11067:SF9">
    <property type="entry name" value="INOSINE TRIPHOSPHATE PYROPHOSPHATASE"/>
    <property type="match status" value="1"/>
</dbReference>
<keyword evidence="3 10" id="KW-0479">Metal-binding</keyword>
<dbReference type="GO" id="GO:0000166">
    <property type="term" value="F:nucleotide binding"/>
    <property type="evidence" value="ECO:0007669"/>
    <property type="project" value="UniProtKB-KW"/>
</dbReference>
<dbReference type="EC" id="3.6.1.66" evidence="10"/>
<feature type="binding site" evidence="10">
    <location>
        <begin position="173"/>
        <end position="176"/>
    </location>
    <ligand>
        <name>substrate</name>
    </ligand>
</feature>
<dbReference type="InterPro" id="IPR002637">
    <property type="entry name" value="RdgB/HAM1"/>
</dbReference>
<evidence type="ECO:0000256" key="11">
    <source>
        <dbReference type="RuleBase" id="RU003781"/>
    </source>
</evidence>
<reference evidence="12 13" key="1">
    <citation type="submission" date="2017-04" db="EMBL/GenBank/DDBJ databases">
        <authorList>
            <person name="Afonso C.L."/>
            <person name="Miller P.J."/>
            <person name="Scott M.A."/>
            <person name="Spackman E."/>
            <person name="Goraichik I."/>
            <person name="Dimitrov K.M."/>
            <person name="Suarez D.L."/>
            <person name="Swayne D.E."/>
        </authorList>
    </citation>
    <scope>NUCLEOTIDE SEQUENCE [LARGE SCALE GENOMIC DNA]</scope>
    <source>
        <strain evidence="12 13">11</strain>
    </source>
</reference>
<dbReference type="Proteomes" id="UP000193834">
    <property type="component" value="Unassembled WGS sequence"/>
</dbReference>
<keyword evidence="13" id="KW-1185">Reference proteome</keyword>
<dbReference type="OrthoDB" id="9807456at2"/>
<comment type="cofactor">
    <cofactor evidence="10">
        <name>Mg(2+)</name>
        <dbReference type="ChEBI" id="CHEBI:18420"/>
    </cofactor>
    <text evidence="10">Binds 1 Mg(2+) ion per subunit.</text>
</comment>
<feature type="binding site" evidence="10">
    <location>
        <position position="196"/>
    </location>
    <ligand>
        <name>substrate</name>
    </ligand>
</feature>
<name>A0A1X7LR95_9BACL</name>
<dbReference type="EMBL" id="FXAZ01000007">
    <property type="protein sequence ID" value="SMG56335.1"/>
    <property type="molecule type" value="Genomic_DNA"/>
</dbReference>
<dbReference type="GO" id="GO:0036222">
    <property type="term" value="F:XTP diphosphatase activity"/>
    <property type="evidence" value="ECO:0007669"/>
    <property type="project" value="UniProtKB-UniRule"/>
</dbReference>
<dbReference type="Gene3D" id="3.90.950.10">
    <property type="match status" value="1"/>
</dbReference>
<comment type="caution">
    <text evidence="10">Lacks conserved residue(s) required for the propagation of feature annotation.</text>
</comment>
<keyword evidence="5 10" id="KW-0378">Hydrolase</keyword>
<dbReference type="HAMAP" id="MF_01405">
    <property type="entry name" value="Non_canon_purine_NTPase"/>
    <property type="match status" value="1"/>
</dbReference>
<comment type="subunit">
    <text evidence="2 10">Homodimer.</text>
</comment>
<evidence type="ECO:0000313" key="13">
    <source>
        <dbReference type="Proteomes" id="UP000193834"/>
    </source>
</evidence>
<dbReference type="GO" id="GO:0009117">
    <property type="term" value="P:nucleotide metabolic process"/>
    <property type="evidence" value="ECO:0007669"/>
    <property type="project" value="UniProtKB-KW"/>
</dbReference>
<dbReference type="GO" id="GO:0035870">
    <property type="term" value="F:dITP diphosphatase activity"/>
    <property type="evidence" value="ECO:0007669"/>
    <property type="project" value="UniProtKB-UniRule"/>
</dbReference>
<proteinExistence type="inferred from homology"/>
<dbReference type="RefSeq" id="WP_085497499.1">
    <property type="nucleotide sequence ID" value="NZ_FXAZ01000007.1"/>
</dbReference>
<dbReference type="GO" id="GO:0005829">
    <property type="term" value="C:cytosol"/>
    <property type="evidence" value="ECO:0007669"/>
    <property type="project" value="TreeGrafter"/>
</dbReference>
<dbReference type="InterPro" id="IPR029001">
    <property type="entry name" value="ITPase-like_fam"/>
</dbReference>
<evidence type="ECO:0000256" key="7">
    <source>
        <dbReference type="ARBA" id="ARBA00023080"/>
    </source>
</evidence>
<dbReference type="NCBIfam" id="TIGR00042">
    <property type="entry name" value="RdgB/HAM1 family non-canonical purine NTP pyrophosphatase"/>
    <property type="match status" value="1"/>
</dbReference>
<evidence type="ECO:0000256" key="4">
    <source>
        <dbReference type="ARBA" id="ARBA00022741"/>
    </source>
</evidence>
<dbReference type="NCBIfam" id="NF011397">
    <property type="entry name" value="PRK14822.1"/>
    <property type="match status" value="1"/>
</dbReference>
<evidence type="ECO:0000256" key="6">
    <source>
        <dbReference type="ARBA" id="ARBA00022842"/>
    </source>
</evidence>
<dbReference type="FunFam" id="3.90.950.10:FF:000001">
    <property type="entry name" value="dITP/XTP pyrophosphatase"/>
    <property type="match status" value="1"/>
</dbReference>
<feature type="active site" description="Proton acceptor" evidence="10">
    <location>
        <position position="74"/>
    </location>
</feature>
<dbReference type="InterPro" id="IPR020922">
    <property type="entry name" value="dITP/XTP_pyrophosphatase"/>
</dbReference>
<comment type="catalytic activity">
    <reaction evidence="9 10">
        <text>XTP + H2O = XMP + diphosphate + H(+)</text>
        <dbReference type="Rhea" id="RHEA:28610"/>
        <dbReference type="ChEBI" id="CHEBI:15377"/>
        <dbReference type="ChEBI" id="CHEBI:15378"/>
        <dbReference type="ChEBI" id="CHEBI:33019"/>
        <dbReference type="ChEBI" id="CHEBI:57464"/>
        <dbReference type="ChEBI" id="CHEBI:61314"/>
        <dbReference type="EC" id="3.6.1.66"/>
    </reaction>
</comment>
<keyword evidence="6 10" id="KW-0460">Magnesium</keyword>
<dbReference type="STRING" id="1852522.SAMN06295960_4107"/>
<feature type="binding site" evidence="10">
    <location>
        <begin position="12"/>
        <end position="17"/>
    </location>
    <ligand>
        <name>substrate</name>
    </ligand>
</feature>
<dbReference type="GO" id="GO:0017111">
    <property type="term" value="F:ribonucleoside triphosphate phosphatase activity"/>
    <property type="evidence" value="ECO:0007669"/>
    <property type="project" value="InterPro"/>
</dbReference>
<gene>
    <name evidence="12" type="ORF">SAMN06295960_4107</name>
</gene>
<feature type="binding site" evidence="10">
    <location>
        <position position="74"/>
    </location>
    <ligand>
        <name>Mg(2+)</name>
        <dbReference type="ChEBI" id="CHEBI:18420"/>
    </ligand>
</feature>
<comment type="catalytic activity">
    <reaction evidence="8 10">
        <text>dITP + H2O = dIMP + diphosphate + H(+)</text>
        <dbReference type="Rhea" id="RHEA:28342"/>
        <dbReference type="ChEBI" id="CHEBI:15377"/>
        <dbReference type="ChEBI" id="CHEBI:15378"/>
        <dbReference type="ChEBI" id="CHEBI:33019"/>
        <dbReference type="ChEBI" id="CHEBI:61194"/>
        <dbReference type="ChEBI" id="CHEBI:61382"/>
        <dbReference type="EC" id="3.6.1.66"/>
    </reaction>
</comment>
<dbReference type="Pfam" id="PF01725">
    <property type="entry name" value="Ham1p_like"/>
    <property type="match status" value="1"/>
</dbReference>
<comment type="function">
    <text evidence="10">Pyrophosphatase that catalyzes the hydrolysis of nucleoside triphosphates to their monophosphate derivatives, with a high preference for the non-canonical purine nucleotides XTP (xanthosine triphosphate), dITP (deoxyinosine triphosphate) and ITP. Seems to function as a house-cleaning enzyme that removes non-canonical purine nucleotides from the nucleotide pool, thus preventing their incorporation into DNA/RNA and avoiding chromosomal lesions.</text>
</comment>
<keyword evidence="4 10" id="KW-0547">Nucleotide-binding</keyword>
<dbReference type="GO" id="GO:0036220">
    <property type="term" value="F:ITP diphosphatase activity"/>
    <property type="evidence" value="ECO:0007669"/>
    <property type="project" value="UniProtKB-UniRule"/>
</dbReference>
<sequence>MPISGDTVFVATRNAGKLREFQLAFSSLGLKVKSLADFPDIPDVVEDGDTFLDNALKKAKTVAEALQVPVLADDSGLCVDRLNGAPGVYSARYAGEHGNDQANNEKLLQELKKLPAWDTTSQSQTERISEHWLSPAQFVCSLVLYDPKTKQAYEAMGTVEGFITDHPRGENGFGYDPLFYVPAYDCTMAQLSAEEKQRISHRGRALDVLQARLSSSAFSE</sequence>
<evidence type="ECO:0000256" key="2">
    <source>
        <dbReference type="ARBA" id="ARBA00011738"/>
    </source>
</evidence>
<organism evidence="12 13">
    <name type="scientific">Paenibacillus aquistagni</name>
    <dbReference type="NCBI Taxonomy" id="1852522"/>
    <lineage>
        <taxon>Bacteria</taxon>
        <taxon>Bacillati</taxon>
        <taxon>Bacillota</taxon>
        <taxon>Bacilli</taxon>
        <taxon>Bacillales</taxon>
        <taxon>Paenibacillaceae</taxon>
        <taxon>Paenibacillus</taxon>
    </lineage>
</organism>
<evidence type="ECO:0000313" key="12">
    <source>
        <dbReference type="EMBL" id="SMG56335.1"/>
    </source>
</evidence>
<dbReference type="GO" id="GO:0009146">
    <property type="term" value="P:purine nucleoside triphosphate catabolic process"/>
    <property type="evidence" value="ECO:0007669"/>
    <property type="project" value="UniProtKB-UniRule"/>
</dbReference>
<dbReference type="SUPFAM" id="SSF52972">
    <property type="entry name" value="ITPase-like"/>
    <property type="match status" value="1"/>
</dbReference>
<feature type="binding site" evidence="10">
    <location>
        <begin position="201"/>
        <end position="202"/>
    </location>
    <ligand>
        <name>substrate</name>
    </ligand>
</feature>
<dbReference type="CDD" id="cd00515">
    <property type="entry name" value="HAM1"/>
    <property type="match status" value="1"/>
</dbReference>
<comment type="catalytic activity">
    <reaction evidence="10">
        <text>ITP + H2O = IMP + diphosphate + H(+)</text>
        <dbReference type="Rhea" id="RHEA:29399"/>
        <dbReference type="ChEBI" id="CHEBI:15377"/>
        <dbReference type="ChEBI" id="CHEBI:15378"/>
        <dbReference type="ChEBI" id="CHEBI:33019"/>
        <dbReference type="ChEBI" id="CHEBI:58053"/>
        <dbReference type="ChEBI" id="CHEBI:61402"/>
        <dbReference type="EC" id="3.6.1.66"/>
    </reaction>
</comment>
<dbReference type="AlphaFoldDB" id="A0A1X7LR95"/>
<evidence type="ECO:0000256" key="5">
    <source>
        <dbReference type="ARBA" id="ARBA00022801"/>
    </source>
</evidence>
<evidence type="ECO:0000256" key="8">
    <source>
        <dbReference type="ARBA" id="ARBA00051875"/>
    </source>
</evidence>
<dbReference type="PANTHER" id="PTHR11067">
    <property type="entry name" value="INOSINE TRIPHOSPHATE PYROPHOSPHATASE/HAM1 PROTEIN"/>
    <property type="match status" value="1"/>
</dbReference>
<evidence type="ECO:0000256" key="3">
    <source>
        <dbReference type="ARBA" id="ARBA00022723"/>
    </source>
</evidence>